<keyword evidence="5" id="KW-1185">Reference proteome</keyword>
<proteinExistence type="predicted"/>
<keyword evidence="1" id="KW-0805">Transcription regulation</keyword>
<feature type="domain" description="HTH araC/xylS-type" evidence="3">
    <location>
        <begin position="5"/>
        <end position="83"/>
    </location>
</feature>
<name>A0A1G5LHQ0_9HYPH</name>
<dbReference type="PROSITE" id="PS01124">
    <property type="entry name" value="HTH_ARAC_FAMILY_2"/>
    <property type="match status" value="1"/>
</dbReference>
<keyword evidence="2" id="KW-0804">Transcription</keyword>
<dbReference type="EMBL" id="FMVJ01000018">
    <property type="protein sequence ID" value="SCZ12433.1"/>
    <property type="molecule type" value="Genomic_DNA"/>
</dbReference>
<dbReference type="GO" id="GO:0043565">
    <property type="term" value="F:sequence-specific DNA binding"/>
    <property type="evidence" value="ECO:0007669"/>
    <property type="project" value="InterPro"/>
</dbReference>
<gene>
    <name evidence="4" type="ORF">SAMN02927923_04344</name>
</gene>
<protein>
    <recommendedName>
        <fullName evidence="3">HTH araC/xylS-type domain-containing protein</fullName>
    </recommendedName>
</protein>
<dbReference type="Proteomes" id="UP000199569">
    <property type="component" value="Unassembled WGS sequence"/>
</dbReference>
<organism evidence="4 5">
    <name type="scientific">Microvirga guangxiensis</name>
    <dbReference type="NCBI Taxonomy" id="549386"/>
    <lineage>
        <taxon>Bacteria</taxon>
        <taxon>Pseudomonadati</taxon>
        <taxon>Pseudomonadota</taxon>
        <taxon>Alphaproteobacteria</taxon>
        <taxon>Hyphomicrobiales</taxon>
        <taxon>Methylobacteriaceae</taxon>
        <taxon>Microvirga</taxon>
    </lineage>
</organism>
<evidence type="ECO:0000259" key="3">
    <source>
        <dbReference type="PROSITE" id="PS01124"/>
    </source>
</evidence>
<evidence type="ECO:0000256" key="2">
    <source>
        <dbReference type="ARBA" id="ARBA00023163"/>
    </source>
</evidence>
<dbReference type="InterPro" id="IPR009057">
    <property type="entry name" value="Homeodomain-like_sf"/>
</dbReference>
<dbReference type="AlphaFoldDB" id="A0A1G5LHQ0"/>
<evidence type="ECO:0000256" key="1">
    <source>
        <dbReference type="ARBA" id="ARBA00023015"/>
    </source>
</evidence>
<dbReference type="GO" id="GO:0003700">
    <property type="term" value="F:DNA-binding transcription factor activity"/>
    <property type="evidence" value="ECO:0007669"/>
    <property type="project" value="InterPro"/>
</dbReference>
<accession>A0A1G5LHQ0</accession>
<dbReference type="RefSeq" id="WP_175494001.1">
    <property type="nucleotide sequence ID" value="NZ_FMVJ01000018.1"/>
</dbReference>
<evidence type="ECO:0000313" key="5">
    <source>
        <dbReference type="Proteomes" id="UP000199569"/>
    </source>
</evidence>
<dbReference type="Gene3D" id="1.10.10.60">
    <property type="entry name" value="Homeodomain-like"/>
    <property type="match status" value="1"/>
</dbReference>
<reference evidence="4 5" key="1">
    <citation type="submission" date="2016-10" db="EMBL/GenBank/DDBJ databases">
        <authorList>
            <person name="de Groot N.N."/>
        </authorList>
    </citation>
    <scope>NUCLEOTIDE SEQUENCE [LARGE SCALE GENOMIC DNA]</scope>
    <source>
        <strain evidence="4 5">CGMCC 1.7666</strain>
    </source>
</reference>
<dbReference type="SUPFAM" id="SSF46689">
    <property type="entry name" value="Homeodomain-like"/>
    <property type="match status" value="1"/>
</dbReference>
<dbReference type="STRING" id="549386.SAMN02927923_04344"/>
<evidence type="ECO:0000313" key="4">
    <source>
        <dbReference type="EMBL" id="SCZ12433.1"/>
    </source>
</evidence>
<sequence length="142" mass="15915">MDPVGKALWLIESRFSQVILLAEIAAASGGSRFHLLRAYGAATGCTVMGYLRGRRLRGSMTYSNQTKVVSEFKAISDTSLPFGTERLNMRKFGPSDYQSYAAYHSRPDVYRFLCCDPPAGELMNTLPQLILPFVLERIDRNQ</sequence>
<dbReference type="InterPro" id="IPR018060">
    <property type="entry name" value="HTH_AraC"/>
</dbReference>